<organism evidence="2 3">
    <name type="scientific">Crepidotus variabilis</name>
    <dbReference type="NCBI Taxonomy" id="179855"/>
    <lineage>
        <taxon>Eukaryota</taxon>
        <taxon>Fungi</taxon>
        <taxon>Dikarya</taxon>
        <taxon>Basidiomycota</taxon>
        <taxon>Agaricomycotina</taxon>
        <taxon>Agaricomycetes</taxon>
        <taxon>Agaricomycetidae</taxon>
        <taxon>Agaricales</taxon>
        <taxon>Agaricineae</taxon>
        <taxon>Crepidotaceae</taxon>
        <taxon>Crepidotus</taxon>
    </lineage>
</organism>
<feature type="region of interest" description="Disordered" evidence="1">
    <location>
        <begin position="150"/>
        <end position="184"/>
    </location>
</feature>
<evidence type="ECO:0000313" key="3">
    <source>
        <dbReference type="Proteomes" id="UP000807306"/>
    </source>
</evidence>
<keyword evidence="3" id="KW-1185">Reference proteome</keyword>
<name>A0A9P6JIY9_9AGAR</name>
<gene>
    <name evidence="2" type="ORF">CPB83DRAFT_911350</name>
</gene>
<proteinExistence type="predicted"/>
<evidence type="ECO:0000256" key="1">
    <source>
        <dbReference type="SAM" id="MobiDB-lite"/>
    </source>
</evidence>
<sequence length="184" mass="20824">MSLVARVNIETFRATRFSQSWCRMLNQQTTFFSWIHTNKPQLDESASAWAYLRLAQFSSTSTRNHGARATQNMCWLASLDINDGWVTTANISSDYFFNRALTQLELVELGPGNLAWTHKHDEADSATWLEMPKQCGKLEAHDLSRRITTIPTFPSERTSSSSLPLTLSFHPSPGKARTKPDRSS</sequence>
<comment type="caution">
    <text evidence="2">The sequence shown here is derived from an EMBL/GenBank/DDBJ whole genome shotgun (WGS) entry which is preliminary data.</text>
</comment>
<accession>A0A9P6JIY9</accession>
<dbReference type="AlphaFoldDB" id="A0A9P6JIY9"/>
<protein>
    <submittedName>
        <fullName evidence="2">Uncharacterized protein</fullName>
    </submittedName>
</protein>
<dbReference type="Proteomes" id="UP000807306">
    <property type="component" value="Unassembled WGS sequence"/>
</dbReference>
<reference evidence="2" key="1">
    <citation type="submission" date="2020-11" db="EMBL/GenBank/DDBJ databases">
        <authorList>
            <consortium name="DOE Joint Genome Institute"/>
            <person name="Ahrendt S."/>
            <person name="Riley R."/>
            <person name="Andreopoulos W."/>
            <person name="Labutti K."/>
            <person name="Pangilinan J."/>
            <person name="Ruiz-Duenas F.J."/>
            <person name="Barrasa J.M."/>
            <person name="Sanchez-Garcia M."/>
            <person name="Camarero S."/>
            <person name="Miyauchi S."/>
            <person name="Serrano A."/>
            <person name="Linde D."/>
            <person name="Babiker R."/>
            <person name="Drula E."/>
            <person name="Ayuso-Fernandez I."/>
            <person name="Pacheco R."/>
            <person name="Padilla G."/>
            <person name="Ferreira P."/>
            <person name="Barriuso J."/>
            <person name="Kellner H."/>
            <person name="Castanera R."/>
            <person name="Alfaro M."/>
            <person name="Ramirez L."/>
            <person name="Pisabarro A.G."/>
            <person name="Kuo A."/>
            <person name="Tritt A."/>
            <person name="Lipzen A."/>
            <person name="He G."/>
            <person name="Yan M."/>
            <person name="Ng V."/>
            <person name="Cullen D."/>
            <person name="Martin F."/>
            <person name="Rosso M.-N."/>
            <person name="Henrissat B."/>
            <person name="Hibbett D."/>
            <person name="Martinez A.T."/>
            <person name="Grigoriev I.V."/>
        </authorList>
    </citation>
    <scope>NUCLEOTIDE SEQUENCE</scope>
    <source>
        <strain evidence="2">CBS 506.95</strain>
    </source>
</reference>
<feature type="compositionally biased region" description="Low complexity" evidence="1">
    <location>
        <begin position="151"/>
        <end position="173"/>
    </location>
</feature>
<dbReference type="EMBL" id="MU157947">
    <property type="protein sequence ID" value="KAF9522394.1"/>
    <property type="molecule type" value="Genomic_DNA"/>
</dbReference>
<evidence type="ECO:0000313" key="2">
    <source>
        <dbReference type="EMBL" id="KAF9522394.1"/>
    </source>
</evidence>